<proteinExistence type="inferred from homology"/>
<dbReference type="NCBIfam" id="TIGR01122">
    <property type="entry name" value="ilvE_I"/>
    <property type="match status" value="1"/>
</dbReference>
<dbReference type="GO" id="GO:0009099">
    <property type="term" value="P:L-valine biosynthetic process"/>
    <property type="evidence" value="ECO:0007669"/>
    <property type="project" value="UniProtKB-UniPathway"/>
</dbReference>
<evidence type="ECO:0000256" key="7">
    <source>
        <dbReference type="ARBA" id="ARBA00022679"/>
    </source>
</evidence>
<dbReference type="NCBIfam" id="NF005146">
    <property type="entry name" value="PRK06606.1"/>
    <property type="match status" value="1"/>
</dbReference>
<accession>A0A5B8A5D6</accession>
<dbReference type="InterPro" id="IPR001544">
    <property type="entry name" value="Aminotrans_IV"/>
</dbReference>
<dbReference type="PANTHER" id="PTHR42743:SF11">
    <property type="entry name" value="AMINODEOXYCHORISMATE LYASE"/>
    <property type="match status" value="1"/>
</dbReference>
<dbReference type="Proteomes" id="UP000305398">
    <property type="component" value="Chromosome"/>
</dbReference>
<evidence type="ECO:0000256" key="8">
    <source>
        <dbReference type="ARBA" id="ARBA00022898"/>
    </source>
</evidence>
<keyword evidence="14" id="KW-1185">Reference proteome</keyword>
<reference evidence="13 14" key="1">
    <citation type="submission" date="2019-06" db="EMBL/GenBank/DDBJ databases">
        <authorList>
            <person name="Srinivasan S."/>
        </authorList>
    </citation>
    <scope>NUCLEOTIDE SEQUENCE [LARGE SCALE GENOMIC DNA]</scope>
    <source>
        <strain evidence="13 14">17J68-5</strain>
    </source>
</reference>
<dbReference type="AlphaFoldDB" id="A0A5B8A5D6"/>
<evidence type="ECO:0000256" key="12">
    <source>
        <dbReference type="RuleBase" id="RU364094"/>
    </source>
</evidence>
<dbReference type="EMBL" id="CP040896">
    <property type="protein sequence ID" value="QDA61815.1"/>
    <property type="molecule type" value="Genomic_DNA"/>
</dbReference>
<comment type="pathway">
    <text evidence="3 12">Amino-acid biosynthesis; L-valine biosynthesis; L-valine from pyruvate: step 4/4.</text>
</comment>
<dbReference type="GO" id="GO:0052656">
    <property type="term" value="F:L-isoleucine-2-oxoglutarate transaminase activity"/>
    <property type="evidence" value="ECO:0007669"/>
    <property type="project" value="RHEA"/>
</dbReference>
<evidence type="ECO:0000256" key="4">
    <source>
        <dbReference type="ARBA" id="ARBA00005072"/>
    </source>
</evidence>
<keyword evidence="6 12" id="KW-0032">Aminotransferase</keyword>
<keyword evidence="7 12" id="KW-0808">Transferase</keyword>
<dbReference type="InterPro" id="IPR043132">
    <property type="entry name" value="BCAT-like_C"/>
</dbReference>
<dbReference type="InterPro" id="IPR005785">
    <property type="entry name" value="B_amino_transI"/>
</dbReference>
<dbReference type="GO" id="GO:0052655">
    <property type="term" value="F:L-valine-2-oxoglutarate transaminase activity"/>
    <property type="evidence" value="ECO:0007669"/>
    <property type="project" value="RHEA"/>
</dbReference>
<comment type="catalytic activity">
    <reaction evidence="9 12">
        <text>L-valine + 2-oxoglutarate = 3-methyl-2-oxobutanoate + L-glutamate</text>
        <dbReference type="Rhea" id="RHEA:24813"/>
        <dbReference type="ChEBI" id="CHEBI:11851"/>
        <dbReference type="ChEBI" id="CHEBI:16810"/>
        <dbReference type="ChEBI" id="CHEBI:29985"/>
        <dbReference type="ChEBI" id="CHEBI:57762"/>
        <dbReference type="EC" id="2.6.1.42"/>
    </reaction>
</comment>
<dbReference type="GO" id="GO:0009097">
    <property type="term" value="P:isoleucine biosynthetic process"/>
    <property type="evidence" value="ECO:0007669"/>
    <property type="project" value="UniProtKB-UniPathway"/>
</dbReference>
<evidence type="ECO:0000256" key="11">
    <source>
        <dbReference type="ARBA" id="ARBA00049229"/>
    </source>
</evidence>
<evidence type="ECO:0000256" key="3">
    <source>
        <dbReference type="ARBA" id="ARBA00004931"/>
    </source>
</evidence>
<evidence type="ECO:0000256" key="6">
    <source>
        <dbReference type="ARBA" id="ARBA00022576"/>
    </source>
</evidence>
<keyword evidence="8 12" id="KW-0663">Pyridoxal phosphate</keyword>
<gene>
    <name evidence="12" type="primary">ilvE</name>
    <name evidence="13" type="ORF">FHG12_17690</name>
</gene>
<dbReference type="PANTHER" id="PTHR42743">
    <property type="entry name" value="AMINO-ACID AMINOTRANSFERASE"/>
    <property type="match status" value="1"/>
</dbReference>
<dbReference type="UniPathway" id="UPA00047">
    <property type="reaction ID" value="UER00058"/>
</dbReference>
<sequence length="302" mass="33161">MYFKSNTVAFLDGEFVQADQATCGVYAQSLHYGYAVFEGIRAYNTPQGTQIFKAQEHFERLQYSCRVIGLPLSYSVEEMTEITYELLEKNNLTDAYIRPLVYAATPNMSLKCPTTSNLLIAVWDWGKYLGDQCLRLTVSPYERPNPKAVPIEAKVAGHYVNSIIASTEAKNRGYDEALLLDMNGFVAEGPGANFFFEKNGELFTAPAGSILRGITRNTIIDLAREAGITVHEKFFRPAELQGATGAFMTGTAAEVVGVESVDGESFAKPFKETLGAMLAEQYQALVTGAGALRSRPLAERQA</sequence>
<comment type="catalytic activity">
    <reaction evidence="11 12">
        <text>L-leucine + 2-oxoglutarate = 4-methyl-2-oxopentanoate + L-glutamate</text>
        <dbReference type="Rhea" id="RHEA:18321"/>
        <dbReference type="ChEBI" id="CHEBI:16810"/>
        <dbReference type="ChEBI" id="CHEBI:17865"/>
        <dbReference type="ChEBI" id="CHEBI:29985"/>
        <dbReference type="ChEBI" id="CHEBI:57427"/>
        <dbReference type="EC" id="2.6.1.42"/>
    </reaction>
</comment>
<comment type="pathway">
    <text evidence="2 12">Amino-acid biosynthesis; L-isoleucine biosynthesis; L-isoleucine from 2-oxobutanoate: step 4/4.</text>
</comment>
<dbReference type="GO" id="GO:0052654">
    <property type="term" value="F:L-leucine-2-oxoglutarate transaminase activity"/>
    <property type="evidence" value="ECO:0007669"/>
    <property type="project" value="RHEA"/>
</dbReference>
<evidence type="ECO:0000313" key="13">
    <source>
        <dbReference type="EMBL" id="QDA61815.1"/>
    </source>
</evidence>
<dbReference type="RefSeq" id="WP_139516989.1">
    <property type="nucleotide sequence ID" value="NZ_CP040896.1"/>
</dbReference>
<keyword evidence="12" id="KW-0100">Branched-chain amino acid biosynthesis</keyword>
<name>A0A5B8A5D6_9BACT</name>
<dbReference type="SUPFAM" id="SSF56752">
    <property type="entry name" value="D-aminoacid aminotransferase-like PLP-dependent enzymes"/>
    <property type="match status" value="1"/>
</dbReference>
<dbReference type="InterPro" id="IPR036038">
    <property type="entry name" value="Aminotransferase-like"/>
</dbReference>
<evidence type="ECO:0000256" key="5">
    <source>
        <dbReference type="ARBA" id="ARBA00009320"/>
    </source>
</evidence>
<dbReference type="UniPathway" id="UPA00049">
    <property type="reaction ID" value="UER00062"/>
</dbReference>
<comment type="cofactor">
    <cofactor evidence="1 12">
        <name>pyridoxal 5'-phosphate</name>
        <dbReference type="ChEBI" id="CHEBI:597326"/>
    </cofactor>
</comment>
<dbReference type="OrthoDB" id="9804984at2"/>
<dbReference type="InterPro" id="IPR043131">
    <property type="entry name" value="BCAT-like_N"/>
</dbReference>
<dbReference type="KEGG" id="hyj:FHG12_17690"/>
<dbReference type="Pfam" id="PF01063">
    <property type="entry name" value="Aminotran_4"/>
    <property type="match status" value="1"/>
</dbReference>
<dbReference type="FunFam" id="3.20.10.10:FF:000002">
    <property type="entry name" value="D-alanine aminotransferase"/>
    <property type="match status" value="1"/>
</dbReference>
<dbReference type="GO" id="GO:0009098">
    <property type="term" value="P:L-leucine biosynthetic process"/>
    <property type="evidence" value="ECO:0007669"/>
    <property type="project" value="UniProtKB-UniPathway"/>
</dbReference>
<comment type="pathway">
    <text evidence="4 12">Amino-acid biosynthesis; L-leucine biosynthesis; L-leucine from 3-methyl-2-oxobutanoate: step 4/4.</text>
</comment>
<dbReference type="EC" id="2.6.1.42" evidence="12"/>
<comment type="similarity">
    <text evidence="5 12">Belongs to the class-IV pyridoxal-phosphate-dependent aminotransferase family.</text>
</comment>
<evidence type="ECO:0000256" key="9">
    <source>
        <dbReference type="ARBA" id="ARBA00048212"/>
    </source>
</evidence>
<dbReference type="InterPro" id="IPR050571">
    <property type="entry name" value="Class-IV_PLP-Dep_Aminotrnsfr"/>
</dbReference>
<keyword evidence="12" id="KW-0028">Amino-acid biosynthesis</keyword>
<organism evidence="13 14">
    <name type="scientific">Hymenobacter jejuensis</name>
    <dbReference type="NCBI Taxonomy" id="2502781"/>
    <lineage>
        <taxon>Bacteria</taxon>
        <taxon>Pseudomonadati</taxon>
        <taxon>Bacteroidota</taxon>
        <taxon>Cytophagia</taxon>
        <taxon>Cytophagales</taxon>
        <taxon>Hymenobacteraceae</taxon>
        <taxon>Hymenobacter</taxon>
    </lineage>
</organism>
<comment type="catalytic activity">
    <reaction evidence="10 12">
        <text>L-isoleucine + 2-oxoglutarate = (S)-3-methyl-2-oxopentanoate + L-glutamate</text>
        <dbReference type="Rhea" id="RHEA:24801"/>
        <dbReference type="ChEBI" id="CHEBI:16810"/>
        <dbReference type="ChEBI" id="CHEBI:29985"/>
        <dbReference type="ChEBI" id="CHEBI:35146"/>
        <dbReference type="ChEBI" id="CHEBI:58045"/>
        <dbReference type="EC" id="2.6.1.42"/>
    </reaction>
</comment>
<evidence type="ECO:0000256" key="2">
    <source>
        <dbReference type="ARBA" id="ARBA00004824"/>
    </source>
</evidence>
<dbReference type="Gene3D" id="3.30.470.10">
    <property type="match status" value="1"/>
</dbReference>
<dbReference type="Gene3D" id="3.20.10.10">
    <property type="entry name" value="D-amino Acid Aminotransferase, subunit A, domain 2"/>
    <property type="match status" value="1"/>
</dbReference>
<comment type="function">
    <text evidence="12">Acts on leucine, isoleucine and valine.</text>
</comment>
<protein>
    <recommendedName>
        <fullName evidence="12">Branched-chain-amino-acid aminotransferase</fullName>
        <shortName evidence="12">BCAT</shortName>
        <ecNumber evidence="12">2.6.1.42</ecNumber>
    </recommendedName>
</protein>
<evidence type="ECO:0000313" key="14">
    <source>
        <dbReference type="Proteomes" id="UP000305398"/>
    </source>
</evidence>
<evidence type="ECO:0000256" key="10">
    <source>
        <dbReference type="ARBA" id="ARBA00048798"/>
    </source>
</evidence>
<evidence type="ECO:0000256" key="1">
    <source>
        <dbReference type="ARBA" id="ARBA00001933"/>
    </source>
</evidence>
<dbReference type="UniPathway" id="UPA00048">
    <property type="reaction ID" value="UER00073"/>
</dbReference>